<dbReference type="PANTHER" id="PTHR24056">
    <property type="entry name" value="CELL DIVISION PROTEIN KINASE"/>
    <property type="match status" value="1"/>
</dbReference>
<dbReference type="GO" id="GO:0005634">
    <property type="term" value="C:nucleus"/>
    <property type="evidence" value="ECO:0007669"/>
    <property type="project" value="TreeGrafter"/>
</dbReference>
<evidence type="ECO:0000256" key="7">
    <source>
        <dbReference type="ARBA" id="ARBA00022840"/>
    </source>
</evidence>
<dbReference type="GeneID" id="120260187"/>
<dbReference type="Pfam" id="PF00069">
    <property type="entry name" value="Pkinase"/>
    <property type="match status" value="1"/>
</dbReference>
<dbReference type="PANTHER" id="PTHR24056:SF107">
    <property type="entry name" value="CYCLIN-DEPENDENT KINASE 11A-RELATED"/>
    <property type="match status" value="1"/>
</dbReference>
<sequence length="312" mass="35272">MGSVNSQEAKTTIKDFEVVNKIGDGAYGSVFKAKEKRTGDTVAIKRVDFDIGEDDEYYIPPTSLREINIMSACDHPNIIGYRTSMIDSDINAVFLVMDHAVTDLWTHLDESQECLDEITVKKLMLQLLNGVSYLHSHKIVHRDLKPNNVLLTGGAGEELKLKICDFGLSKRFESRYQEESTEYDLLSQTVASRWYRAPEILLEEKKYTAAIDVWSVGCIMAEMVMKEALFDGNTMSDQLIMISSVLGSPELESWQGLRMKVPATRLSEQGFDLLWKLLALNPKKRISAKDALKHPWFKNHSSSHSTTSMLKT</sequence>
<dbReference type="SUPFAM" id="SSF56112">
    <property type="entry name" value="Protein kinase-like (PK-like)"/>
    <property type="match status" value="1"/>
</dbReference>
<reference evidence="13" key="1">
    <citation type="submission" date="2025-08" db="UniProtKB">
        <authorList>
            <consortium name="RefSeq"/>
        </authorList>
    </citation>
    <scope>IDENTIFICATION</scope>
</reference>
<evidence type="ECO:0000256" key="1">
    <source>
        <dbReference type="ARBA" id="ARBA00006485"/>
    </source>
</evidence>
<evidence type="ECO:0000256" key="5">
    <source>
        <dbReference type="ARBA" id="ARBA00022741"/>
    </source>
</evidence>
<evidence type="ECO:0000313" key="12">
    <source>
        <dbReference type="Proteomes" id="UP001515500"/>
    </source>
</evidence>
<keyword evidence="4" id="KW-0808">Transferase</keyword>
<dbReference type="InterPro" id="IPR011009">
    <property type="entry name" value="Kinase-like_dom_sf"/>
</dbReference>
<feature type="binding site" evidence="9">
    <location>
        <position position="45"/>
    </location>
    <ligand>
        <name>ATP</name>
        <dbReference type="ChEBI" id="CHEBI:30616"/>
    </ligand>
</feature>
<evidence type="ECO:0000256" key="9">
    <source>
        <dbReference type="PROSITE-ProRule" id="PRU10141"/>
    </source>
</evidence>
<dbReference type="AlphaFoldDB" id="A0AB40B8Q4"/>
<comment type="catalytic activity">
    <reaction evidence="8">
        <text>[DNA-directed RNA polymerase] + ATP = phospho-[DNA-directed RNA polymerase] + ADP + H(+)</text>
        <dbReference type="Rhea" id="RHEA:10216"/>
        <dbReference type="Rhea" id="RHEA-COMP:11321"/>
        <dbReference type="Rhea" id="RHEA-COMP:11322"/>
        <dbReference type="ChEBI" id="CHEBI:15378"/>
        <dbReference type="ChEBI" id="CHEBI:30616"/>
        <dbReference type="ChEBI" id="CHEBI:43176"/>
        <dbReference type="ChEBI" id="CHEBI:68546"/>
        <dbReference type="ChEBI" id="CHEBI:456216"/>
        <dbReference type="EC" id="2.7.11.23"/>
    </reaction>
</comment>
<dbReference type="Gene3D" id="3.30.200.20">
    <property type="entry name" value="Phosphorylase Kinase, domain 1"/>
    <property type="match status" value="1"/>
</dbReference>
<name>A0AB40B8Q4_DIOCR</name>
<dbReference type="Gene3D" id="1.10.510.10">
    <property type="entry name" value="Transferase(Phosphotransferase) domain 1"/>
    <property type="match status" value="1"/>
</dbReference>
<accession>A0AB40B8Q4</accession>
<proteinExistence type="inferred from homology"/>
<keyword evidence="5 9" id="KW-0547">Nucleotide-binding</keyword>
<evidence type="ECO:0000256" key="4">
    <source>
        <dbReference type="ARBA" id="ARBA00022679"/>
    </source>
</evidence>
<evidence type="ECO:0000259" key="11">
    <source>
        <dbReference type="PROSITE" id="PS50011"/>
    </source>
</evidence>
<comment type="similarity">
    <text evidence="1">Belongs to the protein kinase superfamily. CMGC Ser/Thr protein kinase family. CDC2/CDKX subfamily.</text>
</comment>
<dbReference type="GO" id="GO:0007346">
    <property type="term" value="P:regulation of mitotic cell cycle"/>
    <property type="evidence" value="ECO:0007669"/>
    <property type="project" value="TreeGrafter"/>
</dbReference>
<organism evidence="12 13">
    <name type="scientific">Dioscorea cayennensis subsp. rotundata</name>
    <name type="common">White Guinea yam</name>
    <name type="synonym">Dioscorea rotundata</name>
    <dbReference type="NCBI Taxonomy" id="55577"/>
    <lineage>
        <taxon>Eukaryota</taxon>
        <taxon>Viridiplantae</taxon>
        <taxon>Streptophyta</taxon>
        <taxon>Embryophyta</taxon>
        <taxon>Tracheophyta</taxon>
        <taxon>Spermatophyta</taxon>
        <taxon>Magnoliopsida</taxon>
        <taxon>Liliopsida</taxon>
        <taxon>Dioscoreales</taxon>
        <taxon>Dioscoreaceae</taxon>
        <taxon>Dioscorea</taxon>
    </lineage>
</organism>
<dbReference type="SMART" id="SM00220">
    <property type="entry name" value="S_TKc"/>
    <property type="match status" value="1"/>
</dbReference>
<keyword evidence="6" id="KW-0418">Kinase</keyword>
<evidence type="ECO:0000313" key="13">
    <source>
        <dbReference type="RefSeq" id="XP_039123561.1"/>
    </source>
</evidence>
<protein>
    <recommendedName>
        <fullName evidence="2">[RNA-polymerase]-subunit kinase</fullName>
        <ecNumber evidence="2">2.7.11.23</ecNumber>
    </recommendedName>
</protein>
<gene>
    <name evidence="13" type="primary">LOC120260187</name>
</gene>
<dbReference type="GO" id="GO:0005524">
    <property type="term" value="F:ATP binding"/>
    <property type="evidence" value="ECO:0007669"/>
    <property type="project" value="UniProtKB-UniRule"/>
</dbReference>
<evidence type="ECO:0000256" key="10">
    <source>
        <dbReference type="RuleBase" id="RU000304"/>
    </source>
</evidence>
<dbReference type="RefSeq" id="XP_039123561.1">
    <property type="nucleotide sequence ID" value="XM_039267627.1"/>
</dbReference>
<evidence type="ECO:0000256" key="6">
    <source>
        <dbReference type="ARBA" id="ARBA00022777"/>
    </source>
</evidence>
<dbReference type="InterPro" id="IPR008271">
    <property type="entry name" value="Ser/Thr_kinase_AS"/>
</dbReference>
<dbReference type="InterPro" id="IPR017441">
    <property type="entry name" value="Protein_kinase_ATP_BS"/>
</dbReference>
<dbReference type="PROSITE" id="PS00108">
    <property type="entry name" value="PROTEIN_KINASE_ST"/>
    <property type="match status" value="1"/>
</dbReference>
<dbReference type="InterPro" id="IPR000719">
    <property type="entry name" value="Prot_kinase_dom"/>
</dbReference>
<dbReference type="PROSITE" id="PS50011">
    <property type="entry name" value="PROTEIN_KINASE_DOM"/>
    <property type="match status" value="1"/>
</dbReference>
<evidence type="ECO:0000256" key="2">
    <source>
        <dbReference type="ARBA" id="ARBA00012409"/>
    </source>
</evidence>
<evidence type="ECO:0000256" key="3">
    <source>
        <dbReference type="ARBA" id="ARBA00022527"/>
    </source>
</evidence>
<dbReference type="PROSITE" id="PS00107">
    <property type="entry name" value="PROTEIN_KINASE_ATP"/>
    <property type="match status" value="1"/>
</dbReference>
<feature type="domain" description="Protein kinase" evidence="11">
    <location>
        <begin position="16"/>
        <end position="297"/>
    </location>
</feature>
<dbReference type="GO" id="GO:0008353">
    <property type="term" value="F:RNA polymerase II CTD heptapeptide repeat kinase activity"/>
    <property type="evidence" value="ECO:0007669"/>
    <property type="project" value="UniProtKB-EC"/>
</dbReference>
<dbReference type="InterPro" id="IPR050108">
    <property type="entry name" value="CDK"/>
</dbReference>
<keyword evidence="7 9" id="KW-0067">ATP-binding</keyword>
<dbReference type="FunFam" id="1.10.510.10:FF:000624">
    <property type="entry name" value="Mitogen-activated protein kinase"/>
    <property type="match status" value="1"/>
</dbReference>
<dbReference type="Proteomes" id="UP001515500">
    <property type="component" value="Chromosome 5"/>
</dbReference>
<keyword evidence="12" id="KW-1185">Reference proteome</keyword>
<dbReference type="EC" id="2.7.11.23" evidence="2"/>
<keyword evidence="3 10" id="KW-0723">Serine/threonine-protein kinase</keyword>
<evidence type="ECO:0000256" key="8">
    <source>
        <dbReference type="ARBA" id="ARBA00049280"/>
    </source>
</evidence>